<dbReference type="OrthoDB" id="127257at2759"/>
<reference evidence="2" key="1">
    <citation type="submission" date="2023-04" db="EMBL/GenBank/DDBJ databases">
        <title>Phytophthora fragariaefolia NBRC 109709.</title>
        <authorList>
            <person name="Ichikawa N."/>
            <person name="Sato H."/>
            <person name="Tonouchi N."/>
        </authorList>
    </citation>
    <scope>NUCLEOTIDE SEQUENCE</scope>
    <source>
        <strain evidence="2">NBRC 109709</strain>
    </source>
</reference>
<feature type="region of interest" description="Disordered" evidence="1">
    <location>
        <begin position="1"/>
        <end position="104"/>
    </location>
</feature>
<proteinExistence type="predicted"/>
<evidence type="ECO:0000313" key="2">
    <source>
        <dbReference type="EMBL" id="GMF62834.1"/>
    </source>
</evidence>
<name>A0A9W6YFB6_9STRA</name>
<protein>
    <submittedName>
        <fullName evidence="2">Unnamed protein product</fullName>
    </submittedName>
</protein>
<accession>A0A9W6YFB6</accession>
<comment type="caution">
    <text evidence="2">The sequence shown here is derived from an EMBL/GenBank/DDBJ whole genome shotgun (WGS) entry which is preliminary data.</text>
</comment>
<sequence length="198" mass="21485">MIARADVPFVREERVQELEDVRDRGDDGEQRQDEEKLRSGEGATTAVESARETVTMSGVNGGGSAPLPSSHNEQMQREEVSDALAKTSESELGSSDNDELHKDHYTKGSNAVTVTPRDEVTPARGEVVEYVGADDGLPTAMVQVAGARRNVKLDSGAWDTVAGTDWMQYGDKVDQATPVEYVEGIGAFLLDVVGLWRF</sequence>
<dbReference type="EMBL" id="BSXT01006694">
    <property type="protein sequence ID" value="GMF62834.1"/>
    <property type="molecule type" value="Genomic_DNA"/>
</dbReference>
<dbReference type="AlphaFoldDB" id="A0A9W6YFB6"/>
<organism evidence="2 3">
    <name type="scientific">Phytophthora fragariaefolia</name>
    <dbReference type="NCBI Taxonomy" id="1490495"/>
    <lineage>
        <taxon>Eukaryota</taxon>
        <taxon>Sar</taxon>
        <taxon>Stramenopiles</taxon>
        <taxon>Oomycota</taxon>
        <taxon>Peronosporomycetes</taxon>
        <taxon>Peronosporales</taxon>
        <taxon>Peronosporaceae</taxon>
        <taxon>Phytophthora</taxon>
    </lineage>
</organism>
<dbReference type="Proteomes" id="UP001165121">
    <property type="component" value="Unassembled WGS sequence"/>
</dbReference>
<gene>
    <name evidence="2" type="ORF">Pfra01_002740300</name>
</gene>
<evidence type="ECO:0000256" key="1">
    <source>
        <dbReference type="SAM" id="MobiDB-lite"/>
    </source>
</evidence>
<keyword evidence="3" id="KW-1185">Reference proteome</keyword>
<evidence type="ECO:0000313" key="3">
    <source>
        <dbReference type="Proteomes" id="UP001165121"/>
    </source>
</evidence>
<feature type="compositionally biased region" description="Basic and acidic residues" evidence="1">
    <location>
        <begin position="9"/>
        <end position="39"/>
    </location>
</feature>